<accession>A0A1F5L5U1</accession>
<dbReference type="STRING" id="1835702.A0A1F5L5U1"/>
<dbReference type="PANTHER" id="PTHR33481">
    <property type="entry name" value="REVERSE TRANSCRIPTASE"/>
    <property type="match status" value="1"/>
</dbReference>
<proteinExistence type="predicted"/>
<evidence type="ECO:0000313" key="2">
    <source>
        <dbReference type="EMBL" id="OGE48281.1"/>
    </source>
</evidence>
<dbReference type="Pfam" id="PF00078">
    <property type="entry name" value="RVT_1"/>
    <property type="match status" value="1"/>
</dbReference>
<dbReference type="OrthoDB" id="4510570at2759"/>
<keyword evidence="3" id="KW-1185">Reference proteome</keyword>
<comment type="caution">
    <text evidence="2">The sequence shown here is derived from an EMBL/GenBank/DDBJ whole genome shotgun (WGS) entry which is preliminary data.</text>
</comment>
<evidence type="ECO:0000313" key="3">
    <source>
        <dbReference type="Proteomes" id="UP000177622"/>
    </source>
</evidence>
<dbReference type="InterPro" id="IPR000477">
    <property type="entry name" value="RT_dom"/>
</dbReference>
<dbReference type="GeneID" id="34581149"/>
<dbReference type="RefSeq" id="XP_022483737.1">
    <property type="nucleotide sequence ID" value="XM_022636415.1"/>
</dbReference>
<name>A0A1F5L5U1_PENAI</name>
<sequence>MSASNQMGNRQGRSTELAVRLLTDQVRTAWSHKAVASLLQLDIMGAFDTVGHRRLLDTLQRKGFLQWVLNWTQSYLTDRSATLFFDEEESDPIRIQSGVP</sequence>
<dbReference type="AlphaFoldDB" id="A0A1F5L5U1"/>
<dbReference type="EMBL" id="LXJU01000030">
    <property type="protein sequence ID" value="OGE48281.1"/>
    <property type="molecule type" value="Genomic_DNA"/>
</dbReference>
<protein>
    <recommendedName>
        <fullName evidence="1">Reverse transcriptase domain-containing protein</fullName>
    </recommendedName>
</protein>
<dbReference type="PANTHER" id="PTHR33481:SF1">
    <property type="entry name" value="ENDONUCLEASE_EXONUCLEASE_PHOSPHATASE DOMAIN-CONTAINING PROTEIN-RELATED"/>
    <property type="match status" value="1"/>
</dbReference>
<organism evidence="2 3">
    <name type="scientific">Penicillium arizonense</name>
    <dbReference type="NCBI Taxonomy" id="1835702"/>
    <lineage>
        <taxon>Eukaryota</taxon>
        <taxon>Fungi</taxon>
        <taxon>Dikarya</taxon>
        <taxon>Ascomycota</taxon>
        <taxon>Pezizomycotina</taxon>
        <taxon>Eurotiomycetes</taxon>
        <taxon>Eurotiomycetidae</taxon>
        <taxon>Eurotiales</taxon>
        <taxon>Aspergillaceae</taxon>
        <taxon>Penicillium</taxon>
    </lineage>
</organism>
<dbReference type="Proteomes" id="UP000177622">
    <property type="component" value="Unassembled WGS sequence"/>
</dbReference>
<gene>
    <name evidence="2" type="ORF">PENARI_c030G09343</name>
</gene>
<feature type="domain" description="Reverse transcriptase" evidence="1">
    <location>
        <begin position="4"/>
        <end position="100"/>
    </location>
</feature>
<reference evidence="2 3" key="1">
    <citation type="journal article" date="2016" name="Sci. Rep.">
        <title>Penicillium arizonense, a new, genome sequenced fungal species, reveals a high chemical diversity in secreted metabolites.</title>
        <authorList>
            <person name="Grijseels S."/>
            <person name="Nielsen J.C."/>
            <person name="Randelovic M."/>
            <person name="Nielsen J."/>
            <person name="Nielsen K.F."/>
            <person name="Workman M."/>
            <person name="Frisvad J.C."/>
        </authorList>
    </citation>
    <scope>NUCLEOTIDE SEQUENCE [LARGE SCALE GENOMIC DNA]</scope>
    <source>
        <strain evidence="2 3">CBS 141311</strain>
    </source>
</reference>
<evidence type="ECO:0000259" key="1">
    <source>
        <dbReference type="Pfam" id="PF00078"/>
    </source>
</evidence>